<reference evidence="7" key="1">
    <citation type="submission" date="2023-07" db="EMBL/GenBank/DDBJ databases">
        <title>Defluviimonas sediminis sp. nov., isolated from mangrove sediment.</title>
        <authorList>
            <person name="Liu L."/>
            <person name="Li J."/>
            <person name="Huang Y."/>
            <person name="Pan J."/>
            <person name="Li M."/>
        </authorList>
    </citation>
    <scope>NUCLEOTIDE SEQUENCE [LARGE SCALE GENOMIC DNA]</scope>
    <source>
        <strain evidence="7">FT324</strain>
    </source>
</reference>
<dbReference type="SUPFAM" id="SSF158442">
    <property type="entry name" value="DsbB-like"/>
    <property type="match status" value="1"/>
</dbReference>
<organism evidence="6 7">
    <name type="scientific">Albidovulum sediminis</name>
    <dbReference type="NCBI Taxonomy" id="3066345"/>
    <lineage>
        <taxon>Bacteria</taxon>
        <taxon>Pseudomonadati</taxon>
        <taxon>Pseudomonadota</taxon>
        <taxon>Alphaproteobacteria</taxon>
        <taxon>Rhodobacterales</taxon>
        <taxon>Paracoccaceae</taxon>
        <taxon>Albidovulum</taxon>
    </lineage>
</organism>
<dbReference type="PIRSF" id="PIRSF033913">
    <property type="entry name" value="S-S_format_DsbB"/>
    <property type="match status" value="1"/>
</dbReference>
<feature type="transmembrane region" description="Helical" evidence="5">
    <location>
        <begin position="62"/>
        <end position="81"/>
    </location>
</feature>
<dbReference type="Pfam" id="PF02600">
    <property type="entry name" value="DsbB"/>
    <property type="match status" value="1"/>
</dbReference>
<keyword evidence="3 5" id="KW-1133">Transmembrane helix</keyword>
<evidence type="ECO:0000313" key="6">
    <source>
        <dbReference type="EMBL" id="MCT8328759.1"/>
    </source>
</evidence>
<comment type="subcellular location">
    <subcellularLocation>
        <location evidence="1">Membrane</location>
        <topology evidence="1">Multi-pass membrane protein</topology>
    </subcellularLocation>
</comment>
<protein>
    <submittedName>
        <fullName evidence="6">Disulfide bond formation protein B</fullName>
    </submittedName>
</protein>
<dbReference type="EMBL" id="JAOCQF010000001">
    <property type="protein sequence ID" value="MCT8328759.1"/>
    <property type="molecule type" value="Genomic_DNA"/>
</dbReference>
<dbReference type="InterPro" id="IPR024199">
    <property type="entry name" value="Uncharacterised_DsbB"/>
</dbReference>
<comment type="caution">
    <text evidence="6">The sequence shown here is derived from an EMBL/GenBank/DDBJ whole genome shotgun (WGS) entry which is preliminary data.</text>
</comment>
<dbReference type="InterPro" id="IPR023380">
    <property type="entry name" value="DsbB-like_sf"/>
</dbReference>
<dbReference type="InterPro" id="IPR003752">
    <property type="entry name" value="DiS_bond_form_DsbB/BdbC"/>
</dbReference>
<gene>
    <name evidence="6" type="ORF">N5I32_04430</name>
</gene>
<accession>A0ABT2NMH5</accession>
<evidence type="ECO:0000256" key="5">
    <source>
        <dbReference type="SAM" id="Phobius"/>
    </source>
</evidence>
<keyword evidence="4 5" id="KW-0472">Membrane</keyword>
<dbReference type="Gene3D" id="1.20.1550.10">
    <property type="entry name" value="DsbB-like"/>
    <property type="match status" value="1"/>
</dbReference>
<evidence type="ECO:0000256" key="2">
    <source>
        <dbReference type="ARBA" id="ARBA00022692"/>
    </source>
</evidence>
<proteinExistence type="predicted"/>
<feature type="transmembrane region" description="Helical" evidence="5">
    <location>
        <begin position="38"/>
        <end position="55"/>
    </location>
</feature>
<name>A0ABT2NMH5_9RHOB</name>
<feature type="transmembrane region" description="Helical" evidence="5">
    <location>
        <begin position="120"/>
        <end position="147"/>
    </location>
</feature>
<evidence type="ECO:0000256" key="3">
    <source>
        <dbReference type="ARBA" id="ARBA00022989"/>
    </source>
</evidence>
<sequence length="152" mass="15866">MTQRNLILLAGLGSLLLLGGAFVFQALGYAPCKLCLWQRWPHAVAIVLAGLSLIVAHRALPWLGAAAAATTGAIGVFHAGVELKWWEGPTTCTSGAVGGMSVDDLLAQINAAPLIRCDEIAWSLFGVSMAGWNAILSFALAALWVAAATRRA</sequence>
<dbReference type="RefSeq" id="WP_261494182.1">
    <property type="nucleotide sequence ID" value="NZ_JAOCQF010000001.1"/>
</dbReference>
<evidence type="ECO:0000256" key="1">
    <source>
        <dbReference type="ARBA" id="ARBA00004141"/>
    </source>
</evidence>
<keyword evidence="2 5" id="KW-0812">Transmembrane</keyword>
<evidence type="ECO:0000256" key="4">
    <source>
        <dbReference type="ARBA" id="ARBA00023136"/>
    </source>
</evidence>
<keyword evidence="7" id="KW-1185">Reference proteome</keyword>
<dbReference type="Proteomes" id="UP001205601">
    <property type="component" value="Unassembled WGS sequence"/>
</dbReference>
<evidence type="ECO:0000313" key="7">
    <source>
        <dbReference type="Proteomes" id="UP001205601"/>
    </source>
</evidence>